<evidence type="ECO:0000256" key="1">
    <source>
        <dbReference type="ARBA" id="ARBA00004167"/>
    </source>
</evidence>
<evidence type="ECO:0000313" key="11">
    <source>
        <dbReference type="EMBL" id="AYV48938.1"/>
    </source>
</evidence>
<dbReference type="PANTHER" id="PTHR33162:SF1">
    <property type="entry name" value="SEC-INDEPENDENT PROTEIN TRANSLOCASE PROTEIN TATA, CHLOROPLASTIC"/>
    <property type="match status" value="1"/>
</dbReference>
<dbReference type="Pfam" id="PF02416">
    <property type="entry name" value="TatA_B_E"/>
    <property type="match status" value="1"/>
</dbReference>
<keyword evidence="7 9" id="KW-0811">Translocation</keyword>
<dbReference type="GO" id="GO:0033281">
    <property type="term" value="C:TAT protein transport complex"/>
    <property type="evidence" value="ECO:0007669"/>
    <property type="project" value="UniProtKB-UniRule"/>
</dbReference>
<dbReference type="PANTHER" id="PTHR33162">
    <property type="entry name" value="SEC-INDEPENDENT PROTEIN TRANSLOCASE PROTEIN TATA, CHLOROPLASTIC"/>
    <property type="match status" value="1"/>
</dbReference>
<keyword evidence="6 9" id="KW-1133">Transmembrane helix</keyword>
<dbReference type="NCBIfam" id="TIGR01410">
    <property type="entry name" value="tatB"/>
    <property type="match status" value="1"/>
</dbReference>
<comment type="subcellular location">
    <subcellularLocation>
        <location evidence="9">Cell membrane</location>
        <topology evidence="9">Single-pass membrane protein</topology>
    </subcellularLocation>
    <subcellularLocation>
        <location evidence="1">Membrane</location>
        <topology evidence="1">Single-pass membrane protein</topology>
    </subcellularLocation>
</comment>
<dbReference type="HAMAP" id="MF_00237">
    <property type="entry name" value="TatB"/>
    <property type="match status" value="1"/>
</dbReference>
<evidence type="ECO:0000313" key="12">
    <source>
        <dbReference type="EMBL" id="PLR20506.1"/>
    </source>
</evidence>
<evidence type="ECO:0000256" key="10">
    <source>
        <dbReference type="SAM" id="MobiDB-lite"/>
    </source>
</evidence>
<sequence length="207" mass="21675">MLPDIGGAELLVIAAVALIVVGPKDLPVLLRKLGQFVGKIRGMANEFRASFDEMARQSELDDLRREVEAMRAGQYANPVQVAVDEAKDANVDQVFADIDASLNTGSVQAHPYAAHNPEPADEPQADAAATLQPPAKPARKRAPKAAAEPTVEIVAKKPRAKAASKDVGVAAKPKTTKASKAEVAAPAAKPARKRTTKTAASSSDIVS</sequence>
<feature type="compositionally biased region" description="Low complexity" evidence="10">
    <location>
        <begin position="170"/>
        <end position="189"/>
    </location>
</feature>
<feature type="compositionally biased region" description="Low complexity" evidence="10">
    <location>
        <begin position="197"/>
        <end position="207"/>
    </location>
</feature>
<evidence type="ECO:0000256" key="7">
    <source>
        <dbReference type="ARBA" id="ARBA00023010"/>
    </source>
</evidence>
<dbReference type="InterPro" id="IPR018448">
    <property type="entry name" value="TatB"/>
</dbReference>
<feature type="region of interest" description="Disordered" evidence="10">
    <location>
        <begin position="110"/>
        <end position="207"/>
    </location>
</feature>
<evidence type="ECO:0000256" key="5">
    <source>
        <dbReference type="ARBA" id="ARBA00022927"/>
    </source>
</evidence>
<evidence type="ECO:0000256" key="8">
    <source>
        <dbReference type="ARBA" id="ARBA00023136"/>
    </source>
</evidence>
<evidence type="ECO:0000256" key="9">
    <source>
        <dbReference type="HAMAP-Rule" id="MF_00237"/>
    </source>
</evidence>
<comment type="similarity">
    <text evidence="9">Belongs to the TatB family.</text>
</comment>
<dbReference type="InterPro" id="IPR003369">
    <property type="entry name" value="TatA/B/E"/>
</dbReference>
<name>A0A2N5D3E2_9CAUL</name>
<evidence type="ECO:0000313" key="13">
    <source>
        <dbReference type="Proteomes" id="UP000234483"/>
    </source>
</evidence>
<dbReference type="GO" id="GO:0043953">
    <property type="term" value="P:protein transport by the Tat complex"/>
    <property type="evidence" value="ECO:0007669"/>
    <property type="project" value="UniProtKB-UniRule"/>
</dbReference>
<gene>
    <name evidence="9 12" type="primary">tatB</name>
    <name evidence="11" type="ORF">C1707_23265</name>
    <name evidence="12" type="ORF">CFHF_01910</name>
</gene>
<dbReference type="Gene3D" id="1.20.5.3310">
    <property type="match status" value="1"/>
</dbReference>
<dbReference type="RefSeq" id="WP_101711344.1">
    <property type="nucleotide sequence ID" value="NZ_CP026100.1"/>
</dbReference>
<dbReference type="OrthoDB" id="7206969at2"/>
<dbReference type="AlphaFoldDB" id="A0A2N5D3E2"/>
<keyword evidence="3 9" id="KW-1003">Cell membrane</keyword>
<dbReference type="GO" id="GO:0008320">
    <property type="term" value="F:protein transmembrane transporter activity"/>
    <property type="evidence" value="ECO:0007669"/>
    <property type="project" value="UniProtKB-UniRule"/>
</dbReference>
<reference evidence="12 13" key="1">
    <citation type="submission" date="2017-12" db="EMBL/GenBank/DDBJ databases">
        <title>The genome sequence of Caulobacter flavus CGMCC1 15093.</title>
        <authorList>
            <person name="Gao J."/>
            <person name="Mao X."/>
            <person name="Sun J."/>
        </authorList>
    </citation>
    <scope>NUCLEOTIDE SEQUENCE [LARGE SCALE GENOMIC DNA]</scope>
    <source>
        <strain evidence="12 13">CGMCC1 15093</strain>
    </source>
</reference>
<keyword evidence="5 9" id="KW-0653">Protein transport</keyword>
<evidence type="ECO:0000256" key="4">
    <source>
        <dbReference type="ARBA" id="ARBA00022692"/>
    </source>
</evidence>
<reference evidence="11 14" key="2">
    <citation type="submission" date="2018-01" db="EMBL/GenBank/DDBJ databases">
        <title>Complete genome sequence of Caulobacter flavus RHGG3.</title>
        <authorList>
            <person name="Yang E."/>
        </authorList>
    </citation>
    <scope>NUCLEOTIDE SEQUENCE [LARGE SCALE GENOMIC DNA]</scope>
    <source>
        <strain evidence="11 14">RHGG3</strain>
    </source>
</reference>
<evidence type="ECO:0000256" key="6">
    <source>
        <dbReference type="ARBA" id="ARBA00022989"/>
    </source>
</evidence>
<dbReference type="Proteomes" id="UP000281192">
    <property type="component" value="Chromosome"/>
</dbReference>
<comment type="function">
    <text evidence="9">Part of the twin-arginine translocation (Tat) system that transports large folded proteins containing a characteristic twin-arginine motif in their signal peptide across membranes. Together with TatC, TatB is part of a receptor directly interacting with Tat signal peptides. TatB may form an oligomeric binding site that transiently accommodates folded Tat precursor proteins before their translocation.</text>
</comment>
<dbReference type="Proteomes" id="UP000234483">
    <property type="component" value="Unassembled WGS sequence"/>
</dbReference>
<accession>A0A2N5D3E2</accession>
<organism evidence="12 13">
    <name type="scientific">Caulobacter flavus</name>
    <dbReference type="NCBI Taxonomy" id="1679497"/>
    <lineage>
        <taxon>Bacteria</taxon>
        <taxon>Pseudomonadati</taxon>
        <taxon>Pseudomonadota</taxon>
        <taxon>Alphaproteobacteria</taxon>
        <taxon>Caulobacterales</taxon>
        <taxon>Caulobacteraceae</taxon>
        <taxon>Caulobacter</taxon>
    </lineage>
</organism>
<keyword evidence="8 9" id="KW-0472">Membrane</keyword>
<proteinExistence type="inferred from homology"/>
<comment type="subunit">
    <text evidence="9">The Tat system comprises two distinct complexes: a TatABC complex, containing multiple copies of TatA, TatB and TatC subunits, and a separate TatA complex, containing only TatA subunits. Substrates initially bind to the TatABC complex, which probably triggers association of the separate TatA complex to form the active translocon.</text>
</comment>
<evidence type="ECO:0000256" key="2">
    <source>
        <dbReference type="ARBA" id="ARBA00022448"/>
    </source>
</evidence>
<keyword evidence="4 9" id="KW-0812">Transmembrane</keyword>
<keyword evidence="14" id="KW-1185">Reference proteome</keyword>
<dbReference type="EMBL" id="PJRQ01000006">
    <property type="protein sequence ID" value="PLR20506.1"/>
    <property type="molecule type" value="Genomic_DNA"/>
</dbReference>
<evidence type="ECO:0000313" key="14">
    <source>
        <dbReference type="Proteomes" id="UP000281192"/>
    </source>
</evidence>
<dbReference type="PRINTS" id="PR01506">
    <property type="entry name" value="TATBPROTEIN"/>
</dbReference>
<keyword evidence="2 9" id="KW-0813">Transport</keyword>
<protein>
    <recommendedName>
        <fullName evidence="9">Sec-independent protein translocase protein TatB</fullName>
    </recommendedName>
</protein>
<evidence type="ECO:0000256" key="3">
    <source>
        <dbReference type="ARBA" id="ARBA00022475"/>
    </source>
</evidence>
<dbReference type="KEGG" id="cfh:C1707_23265"/>
<dbReference type="EMBL" id="CP026100">
    <property type="protein sequence ID" value="AYV48938.1"/>
    <property type="molecule type" value="Genomic_DNA"/>
</dbReference>